<dbReference type="GO" id="GO:0016787">
    <property type="term" value="F:hydrolase activity"/>
    <property type="evidence" value="ECO:0007669"/>
    <property type="project" value="UniProtKB-KW"/>
</dbReference>
<dbReference type="Gene3D" id="3.40.50.300">
    <property type="entry name" value="P-loop containing nucleotide triphosphate hydrolases"/>
    <property type="match status" value="2"/>
</dbReference>
<evidence type="ECO:0000256" key="6">
    <source>
        <dbReference type="ARBA" id="ARBA00023125"/>
    </source>
</evidence>
<feature type="compositionally biased region" description="Acidic residues" evidence="11">
    <location>
        <begin position="8"/>
        <end position="24"/>
    </location>
</feature>
<keyword evidence="6" id="KW-0238">DNA-binding</keyword>
<reference evidence="14" key="1">
    <citation type="submission" date="2021-03" db="EMBL/GenBank/DDBJ databases">
        <authorList>
            <person name="Jaffe A."/>
        </authorList>
    </citation>
    <scope>NUCLEOTIDE SEQUENCE</scope>
    <source>
        <strain evidence="14">RIFCSPHIGHO2_01_FULL_AR10_44_11</strain>
    </source>
</reference>
<organism evidence="14 15">
    <name type="scientific">Candidatus Iainarchaeum sp</name>
    <dbReference type="NCBI Taxonomy" id="3101447"/>
    <lineage>
        <taxon>Archaea</taxon>
        <taxon>Candidatus Iainarchaeota</taxon>
        <taxon>Candidatus Iainarchaeia</taxon>
        <taxon>Candidatus Iainarchaeales</taxon>
        <taxon>Candidatus Iainarchaeaceae</taxon>
        <taxon>Candidatus Iainarchaeum</taxon>
    </lineage>
</organism>
<dbReference type="Pfam" id="PF01935">
    <property type="entry name" value="DUF87"/>
    <property type="match status" value="1"/>
</dbReference>
<name>A0A8T4KTI3_9ARCH</name>
<dbReference type="Proteomes" id="UP000677687">
    <property type="component" value="Unassembled WGS sequence"/>
</dbReference>
<evidence type="ECO:0000256" key="9">
    <source>
        <dbReference type="ARBA" id="ARBA00048954"/>
    </source>
</evidence>
<evidence type="ECO:0000256" key="11">
    <source>
        <dbReference type="SAM" id="MobiDB-lite"/>
    </source>
</evidence>
<accession>A0A8T4KTI3</accession>
<evidence type="ECO:0000313" key="14">
    <source>
        <dbReference type="EMBL" id="MBS3057691.1"/>
    </source>
</evidence>
<keyword evidence="7" id="KW-0413">Isomerase</keyword>
<keyword evidence="4" id="KW-0347">Helicase</keyword>
<feature type="compositionally biased region" description="Acidic residues" evidence="11">
    <location>
        <begin position="70"/>
        <end position="89"/>
    </location>
</feature>
<feature type="compositionally biased region" description="Basic and acidic residues" evidence="11">
    <location>
        <begin position="25"/>
        <end position="69"/>
    </location>
</feature>
<keyword evidence="2" id="KW-0547">Nucleotide-binding</keyword>
<evidence type="ECO:0000256" key="4">
    <source>
        <dbReference type="ARBA" id="ARBA00022806"/>
    </source>
</evidence>
<feature type="domain" description="Helicase HerA central" evidence="12">
    <location>
        <begin position="177"/>
        <end position="413"/>
    </location>
</feature>
<protein>
    <submittedName>
        <fullName evidence="14">ATP-binding protein</fullName>
    </submittedName>
</protein>
<reference evidence="14" key="2">
    <citation type="submission" date="2021-05" db="EMBL/GenBank/DDBJ databases">
        <title>Protein family content uncovers lineage relationships and bacterial pathway maintenance mechanisms in DPANN archaea.</title>
        <authorList>
            <person name="Castelle C.J."/>
            <person name="Meheust R."/>
            <person name="Jaffe A.L."/>
            <person name="Seitz K."/>
            <person name="Gong X."/>
            <person name="Baker B.J."/>
            <person name="Banfield J.F."/>
        </authorList>
    </citation>
    <scope>NUCLEOTIDE SEQUENCE</scope>
    <source>
        <strain evidence="14">RIFCSPHIGHO2_01_FULL_AR10_44_11</strain>
    </source>
</reference>
<feature type="region of interest" description="Disordered" evidence="11">
    <location>
        <begin position="1"/>
        <end position="104"/>
    </location>
</feature>
<dbReference type="InterPro" id="IPR002789">
    <property type="entry name" value="HerA_central"/>
</dbReference>
<feature type="domain" description="Helicase HerA-like C-terminal" evidence="13">
    <location>
        <begin position="440"/>
        <end position="562"/>
    </location>
</feature>
<dbReference type="PANTHER" id="PTHR42957:SF1">
    <property type="entry name" value="HELICASE MJ1565-RELATED"/>
    <property type="match status" value="1"/>
</dbReference>
<evidence type="ECO:0000256" key="1">
    <source>
        <dbReference type="ARBA" id="ARBA00007816"/>
    </source>
</evidence>
<gene>
    <name evidence="14" type="ORF">J4415_03640</name>
</gene>
<evidence type="ECO:0000259" key="13">
    <source>
        <dbReference type="Pfam" id="PF05872"/>
    </source>
</evidence>
<keyword evidence="5 14" id="KW-0067">ATP-binding</keyword>
<dbReference type="PANTHER" id="PTHR42957">
    <property type="entry name" value="HELICASE MJ1565-RELATED"/>
    <property type="match status" value="1"/>
</dbReference>
<dbReference type="AlphaFoldDB" id="A0A8T4KTI3"/>
<dbReference type="GO" id="GO:0005524">
    <property type="term" value="F:ATP binding"/>
    <property type="evidence" value="ECO:0007669"/>
    <property type="project" value="UniProtKB-KW"/>
</dbReference>
<evidence type="ECO:0000313" key="15">
    <source>
        <dbReference type="Proteomes" id="UP000677687"/>
    </source>
</evidence>
<dbReference type="GO" id="GO:0043139">
    <property type="term" value="F:5'-3' DNA helicase activity"/>
    <property type="evidence" value="ECO:0007669"/>
    <property type="project" value="UniProtKB-EC"/>
</dbReference>
<sequence>MCAKEERIEEDSAGAEADIFDELLSEEKGGKARKMPEPEEVERVEKPVKKERAKRQAKEGKPEHEKAPEEIPEDAENNEDAEDPEDSEEGGIGTAGSDIERPSREHIRKTIIENAELSSISESAGASAVPLKFLEDKDGKAVFIGRKKAFLLKYGFEGALHIGRIAANETEHQNKDIYFDSLNPHVVFVCGARGSGKSYDLGVIAEELALKNPNIGTIVIDPIGVFWSMRHPNKEEKEIAELTKWGMLPQGLHNLKVFIPEGMAEKVPKTTYDATFAMPPIILTADDWCLTFGIERFSPTGLLLDLVLKRVEHGYKNLQGKSIKAKEKGFSLEDLIECLHSDSELNSRERGYKQDSIRALASRFEAAKTWGIFDEKGTPLAELSREGQLTIIDTSFLEDNVSALVIGILSRRILAARKLSTRKEAAKKFKTMDVDELLEVEIPPTWLFIDEAHTLIPSGNVKTPATTALVEYVKQGRRPGCSLVFATQQPSAIDAKVLSQLDILITHKLVFDDDIKAVYRRAPTIIPMQYKRSNFIKTMPIGTGMVADRSEETSRAFVLRIRPRMSQHEGREAETSEYARTFSQKQVDVLAVEMVMRKLEKEHKIDIEIIRQVVETLDAKYKAKTKLQSVLEAIEKKGAGVTKDFATLGEIPNEPEVIELAPSAEGGKEGIGNAVSDEGIELLALPMRISEDKAHEILNKNRKRKVLGIFGKEEAIKSLRLEHITIWKADFEEYKDKVEFVKRSCYINSLTGEFLHFVNGDFAESNGLSRLFELNEGEISLLLRMGEKTRSLQEIAKILNTSDAKARTLAEKMDGKGLLEKEKIAGKNVYGRAIEIDLPLEPEHELLESLGKMPFVSASVMAKCREQFPKEKIPELLRKLWPNVKVKSIAEIYRPIWHAVLESEGTEKTIRIDAVTGKILRQIC</sequence>
<dbReference type="SUPFAM" id="SSF52540">
    <property type="entry name" value="P-loop containing nucleoside triphosphate hydrolases"/>
    <property type="match status" value="1"/>
</dbReference>
<evidence type="ECO:0000259" key="12">
    <source>
        <dbReference type="Pfam" id="PF01935"/>
    </source>
</evidence>
<dbReference type="InterPro" id="IPR033186">
    <property type="entry name" value="HerA_C"/>
</dbReference>
<comment type="catalytic activity">
    <reaction evidence="9">
        <text>ATP + H2O = ADP + phosphate + H(+)</text>
        <dbReference type="Rhea" id="RHEA:13065"/>
        <dbReference type="ChEBI" id="CHEBI:15377"/>
        <dbReference type="ChEBI" id="CHEBI:15378"/>
        <dbReference type="ChEBI" id="CHEBI:30616"/>
        <dbReference type="ChEBI" id="CHEBI:43474"/>
        <dbReference type="ChEBI" id="CHEBI:456216"/>
        <dbReference type="EC" id="5.6.2.3"/>
    </reaction>
</comment>
<evidence type="ECO:0000256" key="3">
    <source>
        <dbReference type="ARBA" id="ARBA00022801"/>
    </source>
</evidence>
<dbReference type="InterPro" id="IPR008571">
    <property type="entry name" value="HerA-like"/>
</dbReference>
<dbReference type="Pfam" id="PF05872">
    <property type="entry name" value="HerA_C"/>
    <property type="match status" value="1"/>
</dbReference>
<evidence type="ECO:0000256" key="2">
    <source>
        <dbReference type="ARBA" id="ARBA00022741"/>
    </source>
</evidence>
<evidence type="ECO:0000256" key="5">
    <source>
        <dbReference type="ARBA" id="ARBA00022840"/>
    </source>
</evidence>
<comment type="caution">
    <text evidence="14">The sequence shown here is derived from an EMBL/GenBank/DDBJ whole genome shotgun (WGS) entry which is preliminary data.</text>
</comment>
<comment type="similarity">
    <text evidence="1">Belongs to the HerA family.</text>
</comment>
<dbReference type="GO" id="GO:0043138">
    <property type="term" value="F:3'-5' DNA helicase activity"/>
    <property type="evidence" value="ECO:0007669"/>
    <property type="project" value="UniProtKB-EC"/>
</dbReference>
<dbReference type="EMBL" id="JAGVWD010000058">
    <property type="protein sequence ID" value="MBS3057691.1"/>
    <property type="molecule type" value="Genomic_DNA"/>
</dbReference>
<evidence type="ECO:0000256" key="10">
    <source>
        <dbReference type="ARBA" id="ARBA00048988"/>
    </source>
</evidence>
<evidence type="ECO:0000256" key="8">
    <source>
        <dbReference type="ARBA" id="ARBA00034617"/>
    </source>
</evidence>
<comment type="catalytic activity">
    <reaction evidence="8">
        <text>Couples ATP hydrolysis with the unwinding of duplex DNA by translocating in the 3'-5' direction.</text>
        <dbReference type="EC" id="5.6.2.4"/>
    </reaction>
</comment>
<proteinExistence type="inferred from homology"/>
<dbReference type="GO" id="GO:0003677">
    <property type="term" value="F:DNA binding"/>
    <property type="evidence" value="ECO:0007669"/>
    <property type="project" value="UniProtKB-KW"/>
</dbReference>
<evidence type="ECO:0000256" key="7">
    <source>
        <dbReference type="ARBA" id="ARBA00023235"/>
    </source>
</evidence>
<comment type="catalytic activity">
    <reaction evidence="10">
        <text>ATP + H2O = ADP + phosphate + H(+)</text>
        <dbReference type="Rhea" id="RHEA:13065"/>
        <dbReference type="ChEBI" id="CHEBI:15377"/>
        <dbReference type="ChEBI" id="CHEBI:15378"/>
        <dbReference type="ChEBI" id="CHEBI:30616"/>
        <dbReference type="ChEBI" id="CHEBI:43474"/>
        <dbReference type="ChEBI" id="CHEBI:456216"/>
        <dbReference type="EC" id="5.6.2.4"/>
    </reaction>
</comment>
<dbReference type="InterPro" id="IPR027417">
    <property type="entry name" value="P-loop_NTPase"/>
</dbReference>
<keyword evidence="3" id="KW-0378">Hydrolase</keyword>